<keyword evidence="11" id="KW-0137">Centromere</keyword>
<reference evidence="16 17" key="1">
    <citation type="journal article" date="2017" name="Mol. Ecol.">
        <title>Comparative and population genomic landscape of Phellinus noxius: A hypervariable fungus causing root rot in trees.</title>
        <authorList>
            <person name="Chung C.L."/>
            <person name="Lee T.J."/>
            <person name="Akiba M."/>
            <person name="Lee H.H."/>
            <person name="Kuo T.H."/>
            <person name="Liu D."/>
            <person name="Ke H.M."/>
            <person name="Yokoi T."/>
            <person name="Roa M.B."/>
            <person name="Lu M.J."/>
            <person name="Chang Y.Y."/>
            <person name="Ann P.J."/>
            <person name="Tsai J.N."/>
            <person name="Chen C.Y."/>
            <person name="Tzean S.S."/>
            <person name="Ota Y."/>
            <person name="Hattori T."/>
            <person name="Sahashi N."/>
            <person name="Liou R.F."/>
            <person name="Kikuchi T."/>
            <person name="Tsai I.J."/>
        </authorList>
    </citation>
    <scope>NUCLEOTIDE SEQUENCE [LARGE SCALE GENOMIC DNA]</scope>
    <source>
        <strain evidence="16 17">FFPRI411160</strain>
    </source>
</reference>
<dbReference type="InParanoid" id="A0A286UCM8"/>
<evidence type="ECO:0000256" key="13">
    <source>
        <dbReference type="SAM" id="MobiDB-lite"/>
    </source>
</evidence>
<dbReference type="Gene3D" id="1.10.418.60">
    <property type="entry name" value="Ncd80 complex, Nuf2 subunit"/>
    <property type="match status" value="1"/>
</dbReference>
<dbReference type="GO" id="GO:0045132">
    <property type="term" value="P:meiotic chromosome segregation"/>
    <property type="evidence" value="ECO:0007669"/>
    <property type="project" value="TreeGrafter"/>
</dbReference>
<dbReference type="GO" id="GO:0051301">
    <property type="term" value="P:cell division"/>
    <property type="evidence" value="ECO:0007669"/>
    <property type="project" value="UniProtKB-KW"/>
</dbReference>
<evidence type="ECO:0000256" key="10">
    <source>
        <dbReference type="ARBA" id="ARBA00023306"/>
    </source>
</evidence>
<gene>
    <name evidence="16" type="ORF">PNOK_0733900</name>
</gene>
<comment type="caution">
    <text evidence="16">The sequence shown here is derived from an EMBL/GenBank/DDBJ whole genome shotgun (WGS) entry which is preliminary data.</text>
</comment>
<accession>A0A286UCM8</accession>
<sequence>MMNSQNGFWFPSMKIGEITRPLDEWGLRVSEDQIQRPTGEIVQAVYVLFLQLVTGLTPEALEEPVGRALATIDEFPEMYNQSLNLNLVLYHVQRLGHAARVENICMRDLIFPEPERTRNILSAIINFIKFAEERGTFLKKLRDQSTSALEEKERLTHEIEEIKRKIEEIKTQRESDGPRCQQLTEENNKIMEKVFGLQNARAEVSKEVDARKKDKSALSRQRENLNREIELATTAINNTRGRIVQSPDRIKKHISEMSLLVQDERMTIANAEMKCRELKTKLDALNVFEQDMKKLIDDLRMIHSEHLQVESIKHKLTTFREELDRKLILREQLMGRAERGARQEKNAEERLARAQQHANERRIRADEEIVRLKRDYLEMAEERRENDRIVEETKKEADELEKKMQEHLKSNEAELGELLNEYWRLRHQTDVYMETLAEKLGAKLIFATQLCYEIEIGEIEFKPASYYLTPSLLFFLSRPPASPPVCPVQEAPIVGCVRATLREGFPNDVRGEIEIERLGR</sequence>
<dbReference type="GO" id="GO:0051315">
    <property type="term" value="P:attachment of mitotic spindle microtubules to kinetochore"/>
    <property type="evidence" value="ECO:0007669"/>
    <property type="project" value="TreeGrafter"/>
</dbReference>
<evidence type="ECO:0000256" key="1">
    <source>
        <dbReference type="ARBA" id="ARBA00004123"/>
    </source>
</evidence>
<evidence type="ECO:0000256" key="11">
    <source>
        <dbReference type="ARBA" id="ARBA00023328"/>
    </source>
</evidence>
<keyword evidence="17" id="KW-1185">Reference proteome</keyword>
<dbReference type="GO" id="GO:0044877">
    <property type="term" value="F:protein-containing complex binding"/>
    <property type="evidence" value="ECO:0007669"/>
    <property type="project" value="TreeGrafter"/>
</dbReference>
<evidence type="ECO:0000313" key="17">
    <source>
        <dbReference type="Proteomes" id="UP000217199"/>
    </source>
</evidence>
<dbReference type="GO" id="GO:0007052">
    <property type="term" value="P:mitotic spindle organization"/>
    <property type="evidence" value="ECO:0007669"/>
    <property type="project" value="TreeGrafter"/>
</dbReference>
<dbReference type="GO" id="GO:0051383">
    <property type="term" value="P:kinetochore organization"/>
    <property type="evidence" value="ECO:0007669"/>
    <property type="project" value="TreeGrafter"/>
</dbReference>
<comment type="similarity">
    <text evidence="3">Belongs to the NUF2 family.</text>
</comment>
<dbReference type="OrthoDB" id="8194677at2759"/>
<keyword evidence="4" id="KW-0158">Chromosome</keyword>
<keyword evidence="9" id="KW-0539">Nucleus</keyword>
<dbReference type="PANTHER" id="PTHR21650:SF2">
    <property type="entry name" value="KINETOCHORE PROTEIN NUF2"/>
    <property type="match status" value="1"/>
</dbReference>
<evidence type="ECO:0000256" key="4">
    <source>
        <dbReference type="ARBA" id="ARBA00022454"/>
    </source>
</evidence>
<dbReference type="InterPro" id="IPR005549">
    <property type="entry name" value="Kinetochore_Nuf2_N"/>
</dbReference>
<evidence type="ECO:0000256" key="6">
    <source>
        <dbReference type="ARBA" id="ARBA00022776"/>
    </source>
</evidence>
<dbReference type="GO" id="GO:0005634">
    <property type="term" value="C:nucleus"/>
    <property type="evidence" value="ECO:0007669"/>
    <property type="project" value="UniProtKB-SubCell"/>
</dbReference>
<dbReference type="Proteomes" id="UP000217199">
    <property type="component" value="Unassembled WGS sequence"/>
</dbReference>
<keyword evidence="6" id="KW-0498">Mitosis</keyword>
<keyword evidence="5" id="KW-0132">Cell division</keyword>
<keyword evidence="7" id="KW-0995">Kinetochore</keyword>
<proteinExistence type="inferred from homology"/>
<feature type="coiled-coil region" evidence="12">
    <location>
        <begin position="138"/>
        <end position="172"/>
    </location>
</feature>
<feature type="coiled-coil region" evidence="12">
    <location>
        <begin position="208"/>
        <end position="281"/>
    </location>
</feature>
<dbReference type="Pfam" id="PF18595">
    <property type="entry name" value="Nuf2_DHR10-like"/>
    <property type="match status" value="1"/>
</dbReference>
<evidence type="ECO:0000256" key="9">
    <source>
        <dbReference type="ARBA" id="ARBA00023242"/>
    </source>
</evidence>
<dbReference type="AlphaFoldDB" id="A0A286UCM8"/>
<evidence type="ECO:0000256" key="12">
    <source>
        <dbReference type="SAM" id="Coils"/>
    </source>
</evidence>
<name>A0A286UCM8_9AGAM</name>
<evidence type="ECO:0000259" key="15">
    <source>
        <dbReference type="Pfam" id="PF18595"/>
    </source>
</evidence>
<organism evidence="16 17">
    <name type="scientific">Pyrrhoderma noxium</name>
    <dbReference type="NCBI Taxonomy" id="2282107"/>
    <lineage>
        <taxon>Eukaryota</taxon>
        <taxon>Fungi</taxon>
        <taxon>Dikarya</taxon>
        <taxon>Basidiomycota</taxon>
        <taxon>Agaricomycotina</taxon>
        <taxon>Agaricomycetes</taxon>
        <taxon>Hymenochaetales</taxon>
        <taxon>Hymenochaetaceae</taxon>
        <taxon>Pyrrhoderma</taxon>
    </lineage>
</organism>
<feature type="region of interest" description="Disordered" evidence="13">
    <location>
        <begin position="338"/>
        <end position="358"/>
    </location>
</feature>
<comment type="subcellular location">
    <subcellularLocation>
        <location evidence="2">Chromosome</location>
        <location evidence="2">Centromere</location>
        <location evidence="2">Kinetochore</location>
    </subcellularLocation>
    <subcellularLocation>
        <location evidence="1">Nucleus</location>
    </subcellularLocation>
</comment>
<feature type="coiled-coil region" evidence="12">
    <location>
        <begin position="383"/>
        <end position="421"/>
    </location>
</feature>
<keyword evidence="10" id="KW-0131">Cell cycle</keyword>
<evidence type="ECO:0000256" key="5">
    <source>
        <dbReference type="ARBA" id="ARBA00022618"/>
    </source>
</evidence>
<evidence type="ECO:0000256" key="2">
    <source>
        <dbReference type="ARBA" id="ARBA00004629"/>
    </source>
</evidence>
<dbReference type="EMBL" id="NBII01000007">
    <property type="protein sequence ID" value="PAV17275.1"/>
    <property type="molecule type" value="Genomic_DNA"/>
</dbReference>
<protein>
    <submittedName>
        <fullName evidence="16">Kinetochore nuf2</fullName>
    </submittedName>
</protein>
<feature type="domain" description="Kinetochore protein Nuf2 N-terminal" evidence="14">
    <location>
        <begin position="8"/>
        <end position="143"/>
    </location>
</feature>
<dbReference type="FunCoup" id="A0A286UCM8">
    <property type="interactions" value="70"/>
</dbReference>
<dbReference type="GO" id="GO:0031262">
    <property type="term" value="C:Ndc80 complex"/>
    <property type="evidence" value="ECO:0007669"/>
    <property type="project" value="InterPro"/>
</dbReference>
<evidence type="ECO:0000256" key="7">
    <source>
        <dbReference type="ARBA" id="ARBA00022838"/>
    </source>
</evidence>
<dbReference type="InterPro" id="IPR038275">
    <property type="entry name" value="Nuf2_N_sf"/>
</dbReference>
<dbReference type="InterPro" id="IPR041112">
    <property type="entry name" value="Nuf2_DHR10-like"/>
</dbReference>
<evidence type="ECO:0000259" key="14">
    <source>
        <dbReference type="Pfam" id="PF03800"/>
    </source>
</evidence>
<dbReference type="STRING" id="2282107.A0A286UCM8"/>
<dbReference type="PANTHER" id="PTHR21650">
    <property type="entry name" value="MEMBRALIN/KINETOCHORE PROTEIN NUF2"/>
    <property type="match status" value="1"/>
</dbReference>
<dbReference type="Pfam" id="PF03800">
    <property type="entry name" value="Nuf2"/>
    <property type="match status" value="1"/>
</dbReference>
<feature type="domain" description="Nuf2 DHR10-like" evidence="15">
    <location>
        <begin position="261"/>
        <end position="374"/>
    </location>
</feature>
<keyword evidence="8 12" id="KW-0175">Coiled coil</keyword>
<evidence type="ECO:0000256" key="8">
    <source>
        <dbReference type="ARBA" id="ARBA00023054"/>
    </source>
</evidence>
<evidence type="ECO:0000256" key="3">
    <source>
        <dbReference type="ARBA" id="ARBA00005498"/>
    </source>
</evidence>
<evidence type="ECO:0000313" key="16">
    <source>
        <dbReference type="EMBL" id="PAV17275.1"/>
    </source>
</evidence>